<keyword evidence="2" id="KW-1185">Reference proteome</keyword>
<evidence type="ECO:0000313" key="1">
    <source>
        <dbReference type="EMBL" id="KAF2126498.1"/>
    </source>
</evidence>
<dbReference type="RefSeq" id="XP_033520890.1">
    <property type="nucleotide sequence ID" value="XM_033673401.1"/>
</dbReference>
<dbReference type="GeneID" id="54413833"/>
<name>A0A6A6A6U4_9PLEO</name>
<dbReference type="AlphaFoldDB" id="A0A6A6A6U4"/>
<reference evidence="1" key="1">
    <citation type="journal article" date="2020" name="Stud. Mycol.">
        <title>101 Dothideomycetes genomes: a test case for predicting lifestyles and emergence of pathogens.</title>
        <authorList>
            <person name="Haridas S."/>
            <person name="Albert R."/>
            <person name="Binder M."/>
            <person name="Bloem J."/>
            <person name="Labutti K."/>
            <person name="Salamov A."/>
            <person name="Andreopoulos B."/>
            <person name="Baker S."/>
            <person name="Barry K."/>
            <person name="Bills G."/>
            <person name="Bluhm B."/>
            <person name="Cannon C."/>
            <person name="Castanera R."/>
            <person name="Culley D."/>
            <person name="Daum C."/>
            <person name="Ezra D."/>
            <person name="Gonzalez J."/>
            <person name="Henrissat B."/>
            <person name="Kuo A."/>
            <person name="Liang C."/>
            <person name="Lipzen A."/>
            <person name="Lutzoni F."/>
            <person name="Magnuson J."/>
            <person name="Mondo S."/>
            <person name="Nolan M."/>
            <person name="Ohm R."/>
            <person name="Pangilinan J."/>
            <person name="Park H.-J."/>
            <person name="Ramirez L."/>
            <person name="Alfaro M."/>
            <person name="Sun H."/>
            <person name="Tritt A."/>
            <person name="Yoshinaga Y."/>
            <person name="Zwiers L.-H."/>
            <person name="Turgeon B."/>
            <person name="Goodwin S."/>
            <person name="Spatafora J."/>
            <person name="Crous P."/>
            <person name="Grigoriev I."/>
        </authorList>
    </citation>
    <scope>NUCLEOTIDE SEQUENCE</scope>
    <source>
        <strain evidence="1">CBS 119687</strain>
    </source>
</reference>
<proteinExistence type="predicted"/>
<protein>
    <submittedName>
        <fullName evidence="1">Uncharacterized protein</fullName>
    </submittedName>
</protein>
<sequence length="119" mass="13230">MIIIRATKRSRTPQLHESTAVFCIFLVTHLASSSLSTPTIVHYILRYGLSLSLTPRSLRDGSTHSPSERIGSLTVEILECNITVAYILCHIEEHGETQVRKGKYIASRSLSDLAFAMKS</sequence>
<gene>
    <name evidence="1" type="ORF">P153DRAFT_78875</name>
</gene>
<evidence type="ECO:0000313" key="2">
    <source>
        <dbReference type="Proteomes" id="UP000799771"/>
    </source>
</evidence>
<dbReference type="Proteomes" id="UP000799771">
    <property type="component" value="Unassembled WGS sequence"/>
</dbReference>
<dbReference type="EMBL" id="ML977513">
    <property type="protein sequence ID" value="KAF2126498.1"/>
    <property type="molecule type" value="Genomic_DNA"/>
</dbReference>
<accession>A0A6A6A6U4</accession>
<organism evidence="1 2">
    <name type="scientific">Dothidotthia symphoricarpi CBS 119687</name>
    <dbReference type="NCBI Taxonomy" id="1392245"/>
    <lineage>
        <taxon>Eukaryota</taxon>
        <taxon>Fungi</taxon>
        <taxon>Dikarya</taxon>
        <taxon>Ascomycota</taxon>
        <taxon>Pezizomycotina</taxon>
        <taxon>Dothideomycetes</taxon>
        <taxon>Pleosporomycetidae</taxon>
        <taxon>Pleosporales</taxon>
        <taxon>Dothidotthiaceae</taxon>
        <taxon>Dothidotthia</taxon>
    </lineage>
</organism>